<dbReference type="PANTHER" id="PTHR23502">
    <property type="entry name" value="MAJOR FACILITATOR SUPERFAMILY"/>
    <property type="match status" value="1"/>
</dbReference>
<accession>A0ABR4M1Z1</accession>
<evidence type="ECO:0000259" key="7">
    <source>
        <dbReference type="PROSITE" id="PS50850"/>
    </source>
</evidence>
<feature type="transmembrane region" description="Helical" evidence="5">
    <location>
        <begin position="264"/>
        <end position="286"/>
    </location>
</feature>
<dbReference type="Proteomes" id="UP001610432">
    <property type="component" value="Unassembled WGS sequence"/>
</dbReference>
<gene>
    <name evidence="8" type="ORF">BJX67DRAFT_344726</name>
</gene>
<dbReference type="EMBL" id="JBFXLQ010000005">
    <property type="protein sequence ID" value="KAL2870826.1"/>
    <property type="molecule type" value="Genomic_DNA"/>
</dbReference>
<dbReference type="InterPro" id="IPR011701">
    <property type="entry name" value="MFS"/>
</dbReference>
<feature type="transmembrane region" description="Helical" evidence="5">
    <location>
        <begin position="207"/>
        <end position="227"/>
    </location>
</feature>
<dbReference type="CDD" id="cd17323">
    <property type="entry name" value="MFS_Tpo1_MDR_like"/>
    <property type="match status" value="1"/>
</dbReference>
<comment type="subcellular location">
    <subcellularLocation>
        <location evidence="1">Membrane</location>
        <topology evidence="1">Multi-pass membrane protein</topology>
    </subcellularLocation>
</comment>
<dbReference type="PROSITE" id="PS50850">
    <property type="entry name" value="MFS"/>
    <property type="match status" value="1"/>
</dbReference>
<reference evidence="8 9" key="1">
    <citation type="submission" date="2024-07" db="EMBL/GenBank/DDBJ databases">
        <title>Section-level genome sequencing and comparative genomics of Aspergillus sections Usti and Cavernicolus.</title>
        <authorList>
            <consortium name="Lawrence Berkeley National Laboratory"/>
            <person name="Nybo J.L."/>
            <person name="Vesth T.C."/>
            <person name="Theobald S."/>
            <person name="Frisvad J.C."/>
            <person name="Larsen T.O."/>
            <person name="Kjaerboelling I."/>
            <person name="Rothschild-Mancinelli K."/>
            <person name="Lyhne E.K."/>
            <person name="Kogle M.E."/>
            <person name="Barry K."/>
            <person name="Clum A."/>
            <person name="Na H."/>
            <person name="Ledsgaard L."/>
            <person name="Lin J."/>
            <person name="Lipzen A."/>
            <person name="Kuo A."/>
            <person name="Riley R."/>
            <person name="Mondo S."/>
            <person name="Labutti K."/>
            <person name="Haridas S."/>
            <person name="Pangalinan J."/>
            <person name="Salamov A.A."/>
            <person name="Simmons B.A."/>
            <person name="Magnuson J.K."/>
            <person name="Chen J."/>
            <person name="Drula E."/>
            <person name="Henrissat B."/>
            <person name="Wiebenga A."/>
            <person name="Lubbers R.J."/>
            <person name="Gomes A.C."/>
            <person name="Macurrencykelacurrency M.R."/>
            <person name="Stajich J."/>
            <person name="Grigoriev I.V."/>
            <person name="Mortensen U.H."/>
            <person name="De Vries R.P."/>
            <person name="Baker S.E."/>
            <person name="Andersen M.R."/>
        </authorList>
    </citation>
    <scope>NUCLEOTIDE SEQUENCE [LARGE SCALE GENOMIC DNA]</scope>
    <source>
        <strain evidence="8 9">CBS 449.75</strain>
    </source>
</reference>
<feature type="transmembrane region" description="Helical" evidence="5">
    <location>
        <begin position="484"/>
        <end position="506"/>
    </location>
</feature>
<feature type="transmembrane region" description="Helical" evidence="5">
    <location>
        <begin position="427"/>
        <end position="447"/>
    </location>
</feature>
<evidence type="ECO:0000313" key="9">
    <source>
        <dbReference type="Proteomes" id="UP001610432"/>
    </source>
</evidence>
<feature type="transmembrane region" description="Helical" evidence="5">
    <location>
        <begin position="340"/>
        <end position="361"/>
    </location>
</feature>
<dbReference type="InterPro" id="IPR020846">
    <property type="entry name" value="MFS_dom"/>
</dbReference>
<feature type="transmembrane region" description="Helical" evidence="5">
    <location>
        <begin position="381"/>
        <end position="407"/>
    </location>
</feature>
<sequence length="559" mass="60747">MARSLTSRFIFLSSSFVLSSQCTLYNRMPADPTITESTAGPADPSCQPVYQSKRDHVLAEYRKHTTAHGTAIAKGFYDGEELRGLDPDFITLDSEAGENPQKWTLKRKWTTTAFTAFFCFIPPFASTVFAPALLLVMADLDISDATIGALQVSIFLFSFSIGPLFLAPISELYGRTIVVHIGNFVFIAFSIGSGFAQTVPQLSVCRLLAGLGGSASMSIFGGILADIWDLKGRVKASGLITTGILIGPVLGPLCGGWMSERASWRWTCWIPAIAAAVAGVAGFIWMRESYLPVILQRKVRKARESDPGRNFYTALDLDLDLETPKAPKASRVLSNAIRPVLYLVLDPVLCLLSIYYAFVFGELYLLVTTFSEIFSLGYGHSAGFVGVDLLAQGIGCMIGLIATMKLLDVVYQRQMRSEKGYNPESRLVVAFPGALILTAGLFIYGFTALRVHFVVPLLGLVTFSLGSVNTLLAIQLYIVDCFEYAASAIAAVGFLRFMFAGAFPLFGSKLFDTLGVDWGVGLLAFLSLGLGGPFLPLIYIFGKRMRQAGKENLRKVAAL</sequence>
<name>A0ABR4M1Z1_9EURO</name>
<keyword evidence="6" id="KW-0732">Signal</keyword>
<evidence type="ECO:0000256" key="6">
    <source>
        <dbReference type="SAM" id="SignalP"/>
    </source>
</evidence>
<feature type="chain" id="PRO_5045951205" evidence="6">
    <location>
        <begin position="23"/>
        <end position="559"/>
    </location>
</feature>
<feature type="transmembrane region" description="Helical" evidence="5">
    <location>
        <begin position="239"/>
        <end position="258"/>
    </location>
</feature>
<keyword evidence="9" id="KW-1185">Reference proteome</keyword>
<evidence type="ECO:0000313" key="8">
    <source>
        <dbReference type="EMBL" id="KAL2870826.1"/>
    </source>
</evidence>
<keyword evidence="4 5" id="KW-0472">Membrane</keyword>
<feature type="transmembrane region" description="Helical" evidence="5">
    <location>
        <begin position="176"/>
        <end position="195"/>
    </location>
</feature>
<feature type="transmembrane region" description="Helical" evidence="5">
    <location>
        <begin position="112"/>
        <end position="137"/>
    </location>
</feature>
<dbReference type="GeneID" id="98143368"/>
<evidence type="ECO:0000256" key="3">
    <source>
        <dbReference type="ARBA" id="ARBA00022989"/>
    </source>
</evidence>
<comment type="caution">
    <text evidence="8">The sequence shown here is derived from an EMBL/GenBank/DDBJ whole genome shotgun (WGS) entry which is preliminary data.</text>
</comment>
<feature type="signal peptide" evidence="6">
    <location>
        <begin position="1"/>
        <end position="22"/>
    </location>
</feature>
<organism evidence="8 9">
    <name type="scientific">Aspergillus lucknowensis</name>
    <dbReference type="NCBI Taxonomy" id="176173"/>
    <lineage>
        <taxon>Eukaryota</taxon>
        <taxon>Fungi</taxon>
        <taxon>Dikarya</taxon>
        <taxon>Ascomycota</taxon>
        <taxon>Pezizomycotina</taxon>
        <taxon>Eurotiomycetes</taxon>
        <taxon>Eurotiomycetidae</taxon>
        <taxon>Eurotiales</taxon>
        <taxon>Aspergillaceae</taxon>
        <taxon>Aspergillus</taxon>
        <taxon>Aspergillus subgen. Nidulantes</taxon>
    </lineage>
</organism>
<feature type="transmembrane region" description="Helical" evidence="5">
    <location>
        <begin position="453"/>
        <end position="472"/>
    </location>
</feature>
<evidence type="ECO:0000256" key="2">
    <source>
        <dbReference type="ARBA" id="ARBA00022692"/>
    </source>
</evidence>
<proteinExistence type="predicted"/>
<dbReference type="Gene3D" id="1.20.1250.20">
    <property type="entry name" value="MFS general substrate transporter like domains"/>
    <property type="match status" value="1"/>
</dbReference>
<protein>
    <submittedName>
        <fullName evidence="8">Major facilitator superfamily domain-containing protein</fullName>
    </submittedName>
</protein>
<feature type="transmembrane region" description="Helical" evidence="5">
    <location>
        <begin position="149"/>
        <end position="169"/>
    </location>
</feature>
<dbReference type="InterPro" id="IPR036259">
    <property type="entry name" value="MFS_trans_sf"/>
</dbReference>
<dbReference type="RefSeq" id="XP_070889805.1">
    <property type="nucleotide sequence ID" value="XM_071028296.1"/>
</dbReference>
<evidence type="ECO:0000256" key="4">
    <source>
        <dbReference type="ARBA" id="ARBA00023136"/>
    </source>
</evidence>
<dbReference type="SUPFAM" id="SSF103473">
    <property type="entry name" value="MFS general substrate transporter"/>
    <property type="match status" value="1"/>
</dbReference>
<feature type="transmembrane region" description="Helical" evidence="5">
    <location>
        <begin position="518"/>
        <end position="541"/>
    </location>
</feature>
<keyword evidence="2 5" id="KW-0812">Transmembrane</keyword>
<evidence type="ECO:0000256" key="1">
    <source>
        <dbReference type="ARBA" id="ARBA00004141"/>
    </source>
</evidence>
<dbReference type="Pfam" id="PF07690">
    <property type="entry name" value="MFS_1"/>
    <property type="match status" value="1"/>
</dbReference>
<feature type="domain" description="Major facilitator superfamily (MFS) profile" evidence="7">
    <location>
        <begin position="111"/>
        <end position="547"/>
    </location>
</feature>
<keyword evidence="3 5" id="KW-1133">Transmembrane helix</keyword>
<dbReference type="PANTHER" id="PTHR23502:SF60">
    <property type="entry name" value="MAJOR FACILITATOR SUPERFAMILY (MFS) PROFILE DOMAIN-CONTAINING PROTEIN-RELATED"/>
    <property type="match status" value="1"/>
</dbReference>
<evidence type="ECO:0000256" key="5">
    <source>
        <dbReference type="SAM" id="Phobius"/>
    </source>
</evidence>